<dbReference type="InterPro" id="IPR029058">
    <property type="entry name" value="AB_hydrolase_fold"/>
</dbReference>
<dbReference type="KEGG" id="ppsr:I6J18_09675"/>
<accession>A0A974NQ83</accession>
<dbReference type="SUPFAM" id="SSF53474">
    <property type="entry name" value="alpha/beta-Hydrolases"/>
    <property type="match status" value="1"/>
</dbReference>
<evidence type="ECO:0000313" key="3">
    <source>
        <dbReference type="Proteomes" id="UP000595254"/>
    </source>
</evidence>
<dbReference type="PANTHER" id="PTHR47381">
    <property type="entry name" value="ALPHA/BETA-HYDROLASES SUPERFAMILY PROTEIN"/>
    <property type="match status" value="1"/>
</dbReference>
<reference evidence="2 3" key="1">
    <citation type="submission" date="2021-01" db="EMBL/GenBank/DDBJ databases">
        <title>FDA dAtabase for Regulatory Grade micrObial Sequences (FDA-ARGOS): Supporting development and validation of Infectious Disease Dx tests.</title>
        <authorList>
            <person name="Nelson B."/>
            <person name="Plummer A."/>
            <person name="Tallon L."/>
            <person name="Sadzewicz L."/>
            <person name="Zhao X."/>
            <person name="Boylan J."/>
            <person name="Ott S."/>
            <person name="Bowen H."/>
            <person name="Vavikolanu K."/>
            <person name="Mehta A."/>
            <person name="Aluvathingal J."/>
            <person name="Nadendla S."/>
            <person name="Myers T."/>
            <person name="Yan Y."/>
            <person name="Sichtig H."/>
        </authorList>
    </citation>
    <scope>NUCLEOTIDE SEQUENCE [LARGE SCALE GENOMIC DNA]</scope>
    <source>
        <strain evidence="2 3">FDAARGOS_1161</strain>
    </source>
</reference>
<dbReference type="InterPro" id="IPR001375">
    <property type="entry name" value="Peptidase_S9_cat"/>
</dbReference>
<dbReference type="AlphaFoldDB" id="A0A974NQ83"/>
<keyword evidence="2" id="KW-0378">Hydrolase</keyword>
<dbReference type="Proteomes" id="UP000595254">
    <property type="component" value="Chromosome"/>
</dbReference>
<proteinExistence type="predicted"/>
<dbReference type="Gene3D" id="3.40.50.1820">
    <property type="entry name" value="alpha/beta hydrolase"/>
    <property type="match status" value="1"/>
</dbReference>
<sequence>MIIVEKERIAGIPVLHVAKQDIWKEVSPLVIFIHGFGSAKEHNLHYAYLLAEKGFRVILPDVAWHGEREEGLKESQLLNHFWPIVVQTIEELAVIKDELLTRKLIDPARIGVAGTSLGGIVTNGALAVYDWVHAAVSLMGNPAYLDYAKLQLETIQKHNPNFTISEEESERQMALISKYDLSLQPEKLAGRPLLYWHGAKDPIVPYTFAYKFYESIRPAYEQNKLEFILDPRAEHKVSRYGLIQTAEWFDKHLTRVGQNT</sequence>
<name>A0A974NQ83_PERPY</name>
<evidence type="ECO:0000313" key="2">
    <source>
        <dbReference type="EMBL" id="QQT02075.1"/>
    </source>
</evidence>
<dbReference type="RefSeq" id="WP_040376045.1">
    <property type="nucleotide sequence ID" value="NZ_CP068053.1"/>
</dbReference>
<keyword evidence="3" id="KW-1185">Reference proteome</keyword>
<organism evidence="2 3">
    <name type="scientific">Peribacillus psychrosaccharolyticus</name>
    <name type="common">Bacillus psychrosaccharolyticus</name>
    <dbReference type="NCBI Taxonomy" id="1407"/>
    <lineage>
        <taxon>Bacteria</taxon>
        <taxon>Bacillati</taxon>
        <taxon>Bacillota</taxon>
        <taxon>Bacilli</taxon>
        <taxon>Bacillales</taxon>
        <taxon>Bacillaceae</taxon>
        <taxon>Peribacillus</taxon>
    </lineage>
</organism>
<dbReference type="PANTHER" id="PTHR47381:SF3">
    <property type="entry name" value="ALPHA_BETA-HYDROLASES SUPERFAMILY PROTEIN"/>
    <property type="match status" value="1"/>
</dbReference>
<evidence type="ECO:0000259" key="1">
    <source>
        <dbReference type="Pfam" id="PF00326"/>
    </source>
</evidence>
<feature type="domain" description="Peptidase S9 prolyl oligopeptidase catalytic" evidence="1">
    <location>
        <begin position="45"/>
        <end position="253"/>
    </location>
</feature>
<protein>
    <submittedName>
        <fullName evidence="2">Alpha/beta fold hydrolase</fullName>
    </submittedName>
</protein>
<dbReference type="Pfam" id="PF00326">
    <property type="entry name" value="Peptidase_S9"/>
    <property type="match status" value="1"/>
</dbReference>
<dbReference type="GO" id="GO:0008236">
    <property type="term" value="F:serine-type peptidase activity"/>
    <property type="evidence" value="ECO:0007669"/>
    <property type="project" value="InterPro"/>
</dbReference>
<dbReference type="GO" id="GO:0006508">
    <property type="term" value="P:proteolysis"/>
    <property type="evidence" value="ECO:0007669"/>
    <property type="project" value="InterPro"/>
</dbReference>
<dbReference type="EMBL" id="CP068053">
    <property type="protein sequence ID" value="QQT02075.1"/>
    <property type="molecule type" value="Genomic_DNA"/>
</dbReference>
<gene>
    <name evidence="2" type="ORF">I6J18_09675</name>
</gene>